<sequence length="48" mass="4940">MSALASRLSGGGIARMPTCAVAVFTWDADEPDAATTPDPASFTLDTPR</sequence>
<feature type="region of interest" description="Disordered" evidence="1">
    <location>
        <begin position="29"/>
        <end position="48"/>
    </location>
</feature>
<accession>A0ABY5NKN6</accession>
<evidence type="ECO:0000313" key="2">
    <source>
        <dbReference type="EMBL" id="UUT35636.1"/>
    </source>
</evidence>
<proteinExistence type="predicted"/>
<name>A0ABY5NKN6_9MICO</name>
<dbReference type="EMBL" id="CP091139">
    <property type="protein sequence ID" value="UUT35636.1"/>
    <property type="molecule type" value="Genomic_DNA"/>
</dbReference>
<keyword evidence="3" id="KW-1185">Reference proteome</keyword>
<evidence type="ECO:0000256" key="1">
    <source>
        <dbReference type="SAM" id="MobiDB-lite"/>
    </source>
</evidence>
<evidence type="ECO:0000313" key="3">
    <source>
        <dbReference type="Proteomes" id="UP001054811"/>
    </source>
</evidence>
<protein>
    <submittedName>
        <fullName evidence="2">Uncharacterized protein</fullName>
    </submittedName>
</protein>
<gene>
    <name evidence="2" type="ORF">L2X98_20385</name>
</gene>
<reference evidence="2" key="1">
    <citation type="submission" date="2022-01" db="EMBL/GenBank/DDBJ databases">
        <title>Microbacterium eymi and Microbacterium rhizovicinus sp. nov., isolated from the rhizospheric soil of Elymus tsukushiensis, a plant native to the Dokdo Islands, Republic of Korea.</title>
        <authorList>
            <person name="Hwang Y.J."/>
        </authorList>
    </citation>
    <scope>NUCLEOTIDE SEQUENCE</scope>
    <source>
        <strain evidence="2">KUDC0405</strain>
    </source>
</reference>
<dbReference type="RefSeq" id="WP_259612248.1">
    <property type="nucleotide sequence ID" value="NZ_CP091139.2"/>
</dbReference>
<organism evidence="2 3">
    <name type="scientific">Microbacterium elymi</name>
    <dbReference type="NCBI Taxonomy" id="2909587"/>
    <lineage>
        <taxon>Bacteria</taxon>
        <taxon>Bacillati</taxon>
        <taxon>Actinomycetota</taxon>
        <taxon>Actinomycetes</taxon>
        <taxon>Micrococcales</taxon>
        <taxon>Microbacteriaceae</taxon>
        <taxon>Microbacterium</taxon>
    </lineage>
</organism>
<dbReference type="Proteomes" id="UP001054811">
    <property type="component" value="Chromosome"/>
</dbReference>